<name>A0ABR3D6W2_NEUIN</name>
<dbReference type="Proteomes" id="UP001451303">
    <property type="component" value="Unassembled WGS sequence"/>
</dbReference>
<organism evidence="2 3">
    <name type="scientific">Neurospora intermedia</name>
    <dbReference type="NCBI Taxonomy" id="5142"/>
    <lineage>
        <taxon>Eukaryota</taxon>
        <taxon>Fungi</taxon>
        <taxon>Dikarya</taxon>
        <taxon>Ascomycota</taxon>
        <taxon>Pezizomycotina</taxon>
        <taxon>Sordariomycetes</taxon>
        <taxon>Sordariomycetidae</taxon>
        <taxon>Sordariales</taxon>
        <taxon>Sordariaceae</taxon>
        <taxon>Neurospora</taxon>
    </lineage>
</organism>
<accession>A0ABR3D6W2</accession>
<reference evidence="2 3" key="1">
    <citation type="submission" date="2023-09" db="EMBL/GenBank/DDBJ databases">
        <title>Multi-omics analysis of a traditional fermented food reveals byproduct-associated fungal strains for waste-to-food upcycling.</title>
        <authorList>
            <consortium name="Lawrence Berkeley National Laboratory"/>
            <person name="Rekdal V.M."/>
            <person name="Villalobos-Escobedo J.M."/>
            <person name="Rodriguez-Valeron N."/>
            <person name="Garcia M.O."/>
            <person name="Vasquez D.P."/>
            <person name="Damayanti I."/>
            <person name="Sorensen P.M."/>
            <person name="Baidoo E.E."/>
            <person name="De Carvalho A.C."/>
            <person name="Riley R."/>
            <person name="Lipzen A."/>
            <person name="He G."/>
            <person name="Yan M."/>
            <person name="Haridas S."/>
            <person name="Daum C."/>
            <person name="Yoshinaga Y."/>
            <person name="Ng V."/>
            <person name="Grigoriev I.V."/>
            <person name="Munk R."/>
            <person name="Nuraida L."/>
            <person name="Wijaya C.H."/>
            <person name="Morales P.-C."/>
            <person name="Keasling J.D."/>
        </authorList>
    </citation>
    <scope>NUCLEOTIDE SEQUENCE [LARGE SCALE GENOMIC DNA]</scope>
    <source>
        <strain evidence="2 3">FGSC 2613</strain>
    </source>
</reference>
<protein>
    <submittedName>
        <fullName evidence="2">Uncharacterized protein</fullName>
    </submittedName>
</protein>
<feature type="compositionally biased region" description="Basic and acidic residues" evidence="1">
    <location>
        <begin position="1"/>
        <end position="16"/>
    </location>
</feature>
<dbReference type="EMBL" id="JAVLET010000007">
    <property type="protein sequence ID" value="KAL0468419.1"/>
    <property type="molecule type" value="Genomic_DNA"/>
</dbReference>
<sequence length="67" mass="7426">MRRAASDDWRDIEERNGGGIFNAERRGDPSGTDNVLRTYLTSHMPSTSALNRSAKKAPRHAKTDLGL</sequence>
<keyword evidence="3" id="KW-1185">Reference proteome</keyword>
<feature type="region of interest" description="Disordered" evidence="1">
    <location>
        <begin position="1"/>
        <end position="67"/>
    </location>
</feature>
<evidence type="ECO:0000256" key="1">
    <source>
        <dbReference type="SAM" id="MobiDB-lite"/>
    </source>
</evidence>
<comment type="caution">
    <text evidence="2">The sequence shown here is derived from an EMBL/GenBank/DDBJ whole genome shotgun (WGS) entry which is preliminary data.</text>
</comment>
<gene>
    <name evidence="2" type="ORF">QR685DRAFT_555588</name>
</gene>
<proteinExistence type="predicted"/>
<feature type="compositionally biased region" description="Polar residues" evidence="1">
    <location>
        <begin position="31"/>
        <end position="51"/>
    </location>
</feature>
<evidence type="ECO:0000313" key="2">
    <source>
        <dbReference type="EMBL" id="KAL0468419.1"/>
    </source>
</evidence>
<evidence type="ECO:0000313" key="3">
    <source>
        <dbReference type="Proteomes" id="UP001451303"/>
    </source>
</evidence>